<sequence length="116" mass="13349">MDKNQTVAKKIWHDYLQCSTKPFSWGLNFNSVKVIEDGTAFHVQGMVCGWIKVQQDTTDNRYKITITPDNSMESEVVYHYVSCENIVSLIDVNVKYGISYYDYICSIFGLTQKMAV</sequence>
<evidence type="ECO:0000313" key="1">
    <source>
        <dbReference type="EMBL" id="RHK50445.1"/>
    </source>
</evidence>
<dbReference type="OrthoDB" id="1030492at2"/>
<accession>A0A415GM46</accession>
<protein>
    <submittedName>
        <fullName evidence="1">Uncharacterized protein</fullName>
    </submittedName>
</protein>
<evidence type="ECO:0000313" key="2">
    <source>
        <dbReference type="Proteomes" id="UP000286598"/>
    </source>
</evidence>
<dbReference type="Proteomes" id="UP000286598">
    <property type="component" value="Unassembled WGS sequence"/>
</dbReference>
<comment type="caution">
    <text evidence="1">The sequence shown here is derived from an EMBL/GenBank/DDBJ whole genome shotgun (WGS) entry which is preliminary data.</text>
</comment>
<keyword evidence="2" id="KW-1185">Reference proteome</keyword>
<proteinExistence type="predicted"/>
<dbReference type="EMBL" id="QRNO01000031">
    <property type="protein sequence ID" value="RHK50445.1"/>
    <property type="molecule type" value="Genomic_DNA"/>
</dbReference>
<dbReference type="AlphaFoldDB" id="A0A415GM46"/>
<name>A0A415GM46_9BACT</name>
<gene>
    <name evidence="1" type="ORF">DW060_07315</name>
</gene>
<organism evidence="1 2">
    <name type="scientific">Leyella stercorea</name>
    <dbReference type="NCBI Taxonomy" id="363265"/>
    <lineage>
        <taxon>Bacteria</taxon>
        <taxon>Pseudomonadati</taxon>
        <taxon>Bacteroidota</taxon>
        <taxon>Bacteroidia</taxon>
        <taxon>Bacteroidales</taxon>
        <taxon>Prevotellaceae</taxon>
        <taxon>Leyella</taxon>
    </lineage>
</organism>
<reference evidence="1 2" key="1">
    <citation type="submission" date="2018-08" db="EMBL/GenBank/DDBJ databases">
        <title>A genome reference for cultivated species of the human gut microbiota.</title>
        <authorList>
            <person name="Zou Y."/>
            <person name="Xue W."/>
            <person name="Luo G."/>
        </authorList>
    </citation>
    <scope>NUCLEOTIDE SEQUENCE [LARGE SCALE GENOMIC DNA]</scope>
    <source>
        <strain evidence="1 2">AF42-9</strain>
    </source>
</reference>